<dbReference type="EMBL" id="JACWZY010000007">
    <property type="protein sequence ID" value="MBD2701057.1"/>
    <property type="molecule type" value="Genomic_DNA"/>
</dbReference>
<dbReference type="Proteomes" id="UP000598820">
    <property type="component" value="Unassembled WGS sequence"/>
</dbReference>
<evidence type="ECO:0000313" key="2">
    <source>
        <dbReference type="Proteomes" id="UP000598820"/>
    </source>
</evidence>
<proteinExistence type="predicted"/>
<sequence>MELLNNYAERLKHLPFDLRAEVMLADMLDDGISFDELILNPIGPHKRAFGRDIDSTEWIESQRKAQRWLQINLNRSGLYDLLPEGVFHQPTTGKTLTDKEEVLREMDIQRQREEASRRFFLPIEQEFLRQRVRIEQEERQFLNTADNIPDELMERFWTLPSFLTPIQKKRLLLLIPLMHQLAGDLNAMTACFEELIEERVSLAFDVAGGTLIQADVAPLGQWELGETSLFDGWLPNDEPTLCLTIRIDQNERIANYLPGQPGRQFIEWLSGYLVPLDVNFRLELDTSAIEDAFLLEDNDQFGRLDFNTYV</sequence>
<gene>
    <name evidence="1" type="ORF">IC229_10460</name>
</gene>
<keyword evidence="2" id="KW-1185">Reference proteome</keyword>
<protein>
    <submittedName>
        <fullName evidence="1">Uncharacterized protein</fullName>
    </submittedName>
</protein>
<name>A0A926XZF7_9BACT</name>
<organism evidence="1 2">
    <name type="scientific">Spirosoma profusum</name>
    <dbReference type="NCBI Taxonomy" id="2771354"/>
    <lineage>
        <taxon>Bacteria</taxon>
        <taxon>Pseudomonadati</taxon>
        <taxon>Bacteroidota</taxon>
        <taxon>Cytophagia</taxon>
        <taxon>Cytophagales</taxon>
        <taxon>Cytophagaceae</taxon>
        <taxon>Spirosoma</taxon>
    </lineage>
</organism>
<dbReference type="RefSeq" id="WP_190886914.1">
    <property type="nucleotide sequence ID" value="NZ_JACWZY010000007.1"/>
</dbReference>
<accession>A0A926XZF7</accession>
<evidence type="ECO:0000313" key="1">
    <source>
        <dbReference type="EMBL" id="MBD2701057.1"/>
    </source>
</evidence>
<dbReference type="AlphaFoldDB" id="A0A926XZF7"/>
<reference evidence="1" key="1">
    <citation type="submission" date="2020-09" db="EMBL/GenBank/DDBJ databases">
        <authorList>
            <person name="Kim M.K."/>
        </authorList>
    </citation>
    <scope>NUCLEOTIDE SEQUENCE</scope>
    <source>
        <strain evidence="1">BT702</strain>
    </source>
</reference>
<comment type="caution">
    <text evidence="1">The sequence shown here is derived from an EMBL/GenBank/DDBJ whole genome shotgun (WGS) entry which is preliminary data.</text>
</comment>